<evidence type="ECO:0000313" key="1">
    <source>
        <dbReference type="EMBL" id="GIX71921.1"/>
    </source>
</evidence>
<name>A0AAV4MKB3_9ARAC</name>
<evidence type="ECO:0000313" key="2">
    <source>
        <dbReference type="Proteomes" id="UP001054837"/>
    </source>
</evidence>
<sequence length="152" mass="17644">MRWFKKWYKRVRPPVRLVNKFHLFNETILTHSHKLRKVHKITCAGHRHHELLLHVRTFNPTAYTQLERARFSETETSSMVAYQHFGSRSEDLTPKVIFYGPKGISEGGTFSTALGREESQITTNGFLESRYQWGSEPPNTTASPFMLLPPKA</sequence>
<keyword evidence="2" id="KW-1185">Reference proteome</keyword>
<reference evidence="1 2" key="1">
    <citation type="submission" date="2021-06" db="EMBL/GenBank/DDBJ databases">
        <title>Caerostris darwini draft genome.</title>
        <authorList>
            <person name="Kono N."/>
            <person name="Arakawa K."/>
        </authorList>
    </citation>
    <scope>NUCLEOTIDE SEQUENCE [LARGE SCALE GENOMIC DNA]</scope>
</reference>
<proteinExistence type="predicted"/>
<dbReference type="EMBL" id="BPLQ01000489">
    <property type="protein sequence ID" value="GIX71921.1"/>
    <property type="molecule type" value="Genomic_DNA"/>
</dbReference>
<comment type="caution">
    <text evidence="1">The sequence shown here is derived from an EMBL/GenBank/DDBJ whole genome shotgun (WGS) entry which is preliminary data.</text>
</comment>
<accession>A0AAV4MKB3</accession>
<dbReference type="AlphaFoldDB" id="A0AAV4MKB3"/>
<gene>
    <name evidence="1" type="ORF">CDAR_439291</name>
</gene>
<organism evidence="1 2">
    <name type="scientific">Caerostris darwini</name>
    <dbReference type="NCBI Taxonomy" id="1538125"/>
    <lineage>
        <taxon>Eukaryota</taxon>
        <taxon>Metazoa</taxon>
        <taxon>Ecdysozoa</taxon>
        <taxon>Arthropoda</taxon>
        <taxon>Chelicerata</taxon>
        <taxon>Arachnida</taxon>
        <taxon>Araneae</taxon>
        <taxon>Araneomorphae</taxon>
        <taxon>Entelegynae</taxon>
        <taxon>Araneoidea</taxon>
        <taxon>Araneidae</taxon>
        <taxon>Caerostris</taxon>
    </lineage>
</organism>
<dbReference type="Proteomes" id="UP001054837">
    <property type="component" value="Unassembled WGS sequence"/>
</dbReference>
<protein>
    <submittedName>
        <fullName evidence="1">Uncharacterized protein</fullName>
    </submittedName>
</protein>